<gene>
    <name evidence="4" type="ORF">HAV00_24790</name>
</gene>
<dbReference type="PANTHER" id="PTHR45586">
    <property type="entry name" value="TPR REPEAT-CONTAINING PROTEIN PA4667"/>
    <property type="match status" value="1"/>
</dbReference>
<organism evidence="4 5">
    <name type="scientific">Bradyrhizobium symbiodeficiens</name>
    <dbReference type="NCBI Taxonomy" id="1404367"/>
    <lineage>
        <taxon>Bacteria</taxon>
        <taxon>Pseudomonadati</taxon>
        <taxon>Pseudomonadota</taxon>
        <taxon>Alphaproteobacteria</taxon>
        <taxon>Hyphomicrobiales</taxon>
        <taxon>Nitrobacteraceae</taxon>
        <taxon>Bradyrhizobium</taxon>
    </lineage>
</organism>
<dbReference type="InterPro" id="IPR051012">
    <property type="entry name" value="CellSynth/LPSAsmb/PSIAsmb"/>
</dbReference>
<dbReference type="Gene3D" id="1.25.40.10">
    <property type="entry name" value="Tetratricopeptide repeat domain"/>
    <property type="match status" value="1"/>
</dbReference>
<dbReference type="PROSITE" id="PS50005">
    <property type="entry name" value="TPR"/>
    <property type="match status" value="1"/>
</dbReference>
<proteinExistence type="predicted"/>
<keyword evidence="1" id="KW-0677">Repeat</keyword>
<dbReference type="SUPFAM" id="SSF48452">
    <property type="entry name" value="TPR-like"/>
    <property type="match status" value="1"/>
</dbReference>
<dbReference type="AlphaFoldDB" id="A0AAJ6ML41"/>
<dbReference type="RefSeq" id="WP_244637552.1">
    <property type="nucleotide sequence ID" value="NZ_CP050066.2"/>
</dbReference>
<evidence type="ECO:0000256" key="1">
    <source>
        <dbReference type="ARBA" id="ARBA00022737"/>
    </source>
</evidence>
<evidence type="ECO:0000313" key="4">
    <source>
        <dbReference type="EMBL" id="WWE92021.1"/>
    </source>
</evidence>
<evidence type="ECO:0000256" key="3">
    <source>
        <dbReference type="PROSITE-ProRule" id="PRU00339"/>
    </source>
</evidence>
<name>A0AAJ6ML41_9BRAD</name>
<evidence type="ECO:0000313" key="5">
    <source>
        <dbReference type="Proteomes" id="UP000500895"/>
    </source>
</evidence>
<dbReference type="SMART" id="SM00028">
    <property type="entry name" value="TPR"/>
    <property type="match status" value="3"/>
</dbReference>
<dbReference type="PANTHER" id="PTHR45586:SF1">
    <property type="entry name" value="LIPOPOLYSACCHARIDE ASSEMBLY PROTEIN B"/>
    <property type="match status" value="1"/>
</dbReference>
<dbReference type="InterPro" id="IPR019734">
    <property type="entry name" value="TPR_rpt"/>
</dbReference>
<sequence length="161" mass="17525">MKLSPQYATAAINLADLYRQIGRDGDGESVLRKAIAASSADAAAHHALGLTLTRMRRPDEAFAELRRATELEPDRSRYAYVYAVALHSGGRADEAMKVLKEALERHPNDRDVLSALVSFNRATGGAKAALGYAERLAIITPEDRNLGALVGEIKRQLDKPN</sequence>
<keyword evidence="2 3" id="KW-0802">TPR repeat</keyword>
<protein>
    <submittedName>
        <fullName evidence="4">Tetratricopeptide repeat protein</fullName>
    </submittedName>
</protein>
<dbReference type="InterPro" id="IPR011990">
    <property type="entry name" value="TPR-like_helical_dom_sf"/>
</dbReference>
<reference evidence="4 5" key="1">
    <citation type="journal article" date="2020" name="Int. J. Syst. Evol. Microbiol.">
        <title>Description and complete genome sequences of Bradyrhizobium symbiodeficiens sp. nov., a non-symbiotic bacterium associated with legumes native to Canada.</title>
        <authorList>
            <person name="Bromfield E.S.P."/>
            <person name="Cloutier S."/>
            <person name="Nguyen H.D.T."/>
        </authorList>
    </citation>
    <scope>NUCLEOTIDE SEQUENCE [LARGE SCALE GENOMIC DNA]</scope>
    <source>
        <strain evidence="4 5">101S1MB</strain>
    </source>
</reference>
<dbReference type="Pfam" id="PF14559">
    <property type="entry name" value="TPR_19"/>
    <property type="match status" value="1"/>
</dbReference>
<evidence type="ECO:0000256" key="2">
    <source>
        <dbReference type="ARBA" id="ARBA00022803"/>
    </source>
</evidence>
<dbReference type="Proteomes" id="UP000500895">
    <property type="component" value="Chromosome"/>
</dbReference>
<dbReference type="EMBL" id="CP050066">
    <property type="protein sequence ID" value="WWE92021.1"/>
    <property type="molecule type" value="Genomic_DNA"/>
</dbReference>
<feature type="repeat" description="TPR" evidence="3">
    <location>
        <begin position="42"/>
        <end position="75"/>
    </location>
</feature>
<accession>A0AAJ6ML41</accession>